<protein>
    <submittedName>
        <fullName evidence="3">Uncharacterized protein</fullName>
    </submittedName>
</protein>
<evidence type="ECO:0000256" key="2">
    <source>
        <dbReference type="SAM" id="MobiDB-lite"/>
    </source>
</evidence>
<organism evidence="3 4">
    <name type="scientific">Orbilia blumenaviensis</name>
    <dbReference type="NCBI Taxonomy" id="1796055"/>
    <lineage>
        <taxon>Eukaryota</taxon>
        <taxon>Fungi</taxon>
        <taxon>Dikarya</taxon>
        <taxon>Ascomycota</taxon>
        <taxon>Pezizomycotina</taxon>
        <taxon>Orbiliomycetes</taxon>
        <taxon>Orbiliales</taxon>
        <taxon>Orbiliaceae</taxon>
        <taxon>Orbilia</taxon>
    </lineage>
</organism>
<dbReference type="AlphaFoldDB" id="A0AAV9UDR0"/>
<proteinExistence type="predicted"/>
<dbReference type="EMBL" id="JAVHNS010000012">
    <property type="protein sequence ID" value="KAK6338406.1"/>
    <property type="molecule type" value="Genomic_DNA"/>
</dbReference>
<dbReference type="PROSITE" id="PS50889">
    <property type="entry name" value="S4"/>
    <property type="match status" value="1"/>
</dbReference>
<dbReference type="GO" id="GO:0003723">
    <property type="term" value="F:RNA binding"/>
    <property type="evidence" value="ECO:0007669"/>
    <property type="project" value="UniProtKB-KW"/>
</dbReference>
<evidence type="ECO:0000313" key="4">
    <source>
        <dbReference type="Proteomes" id="UP001373714"/>
    </source>
</evidence>
<reference evidence="3 4" key="1">
    <citation type="submission" date="2019-10" db="EMBL/GenBank/DDBJ databases">
        <authorList>
            <person name="Palmer J.M."/>
        </authorList>
    </citation>
    <scope>NUCLEOTIDE SEQUENCE [LARGE SCALE GENOMIC DNA]</scope>
    <source>
        <strain evidence="3 4">TWF730</strain>
    </source>
</reference>
<dbReference type="Proteomes" id="UP001373714">
    <property type="component" value="Unassembled WGS sequence"/>
</dbReference>
<gene>
    <name evidence="3" type="ORF">TWF730_002468</name>
</gene>
<feature type="region of interest" description="Disordered" evidence="2">
    <location>
        <begin position="311"/>
        <end position="343"/>
    </location>
</feature>
<name>A0AAV9UDR0_9PEZI</name>
<sequence>MVESESNKWASDRGTGIIMPAFSNEIHWYHNLCSIQAAADLILSQNKFMNKRRLSFRVNGISVAHGYEIKPGDIIEVDGTKSNSFEKHRLDKIVEERRKELGLYDGDDGHEAIQEPDHEARRSASQSSDEIPYRSYTRRPFQYSLAAKFQQNRTQHWKGTENTGTRSTVNNYRVHPRRRAYHPPTNRQSRNFADRVGPKISDLQLIRTQKPRTQRSPTYNKHKIKLRFQLFDFGERPLEIFANNYEPLQIHFNVVKRRLIRLRIIDNEDELNFIWPHLRWIPHGNTRVHCIRTDVNIKTYACIVSKRDANIRNPEEHDNHDQELARKNQKEPAEVEQEKVELEEGEIRPGAHQRIMEEVDQETAPQDTEDETWPDLEDLCQAQGNDLISFSRKGSPVPAVIVESDSELSTIRDDEIDDEIDCKILHNMTIPSYITDDFHYS</sequence>
<accession>A0AAV9UDR0</accession>
<feature type="compositionally biased region" description="Basic and acidic residues" evidence="2">
    <location>
        <begin position="104"/>
        <end position="122"/>
    </location>
</feature>
<evidence type="ECO:0000256" key="1">
    <source>
        <dbReference type="PROSITE-ProRule" id="PRU00182"/>
    </source>
</evidence>
<comment type="caution">
    <text evidence="3">The sequence shown here is derived from an EMBL/GenBank/DDBJ whole genome shotgun (WGS) entry which is preliminary data.</text>
</comment>
<keyword evidence="4" id="KW-1185">Reference proteome</keyword>
<keyword evidence="1" id="KW-0694">RNA-binding</keyword>
<evidence type="ECO:0000313" key="3">
    <source>
        <dbReference type="EMBL" id="KAK6338406.1"/>
    </source>
</evidence>
<feature type="region of interest" description="Disordered" evidence="2">
    <location>
        <begin position="104"/>
        <end position="133"/>
    </location>
</feature>